<proteinExistence type="predicted"/>
<gene>
    <name evidence="2" type="ORF">F503_04019</name>
</gene>
<reference evidence="2 3" key="1">
    <citation type="journal article" date="2013" name="BMC Genomics">
        <title>The genome and transcriptome of the pine saprophyte Ophiostoma piceae, and a comparison with the bark beetle-associated pine pathogen Grosmannia clavigera.</title>
        <authorList>
            <person name="Haridas S."/>
            <person name="Wang Y."/>
            <person name="Lim L."/>
            <person name="Massoumi Alamouti S."/>
            <person name="Jackman S."/>
            <person name="Docking R."/>
            <person name="Robertson G."/>
            <person name="Birol I."/>
            <person name="Bohlmann J."/>
            <person name="Breuil C."/>
        </authorList>
    </citation>
    <scope>NUCLEOTIDE SEQUENCE [LARGE SCALE GENOMIC DNA]</scope>
    <source>
        <strain evidence="2 3">UAMH 11346</strain>
    </source>
</reference>
<dbReference type="AlphaFoldDB" id="S3CQ02"/>
<dbReference type="OMA" id="ENWEASY"/>
<dbReference type="OrthoDB" id="3508922at2759"/>
<dbReference type="Proteomes" id="UP000016923">
    <property type="component" value="Unassembled WGS sequence"/>
</dbReference>
<organism evidence="2 3">
    <name type="scientific">Ophiostoma piceae (strain UAMH 11346)</name>
    <name type="common">Sap stain fungus</name>
    <dbReference type="NCBI Taxonomy" id="1262450"/>
    <lineage>
        <taxon>Eukaryota</taxon>
        <taxon>Fungi</taxon>
        <taxon>Dikarya</taxon>
        <taxon>Ascomycota</taxon>
        <taxon>Pezizomycotina</taxon>
        <taxon>Sordariomycetes</taxon>
        <taxon>Sordariomycetidae</taxon>
        <taxon>Ophiostomatales</taxon>
        <taxon>Ophiostomataceae</taxon>
        <taxon>Ophiostoma</taxon>
    </lineage>
</organism>
<sequence length="158" mass="17287">MFADVLSFFLLLAPALAAHRTMNMASIKLAEDTSYQWTVENWEASYGGAYDFNISAPYSGGQFPVPAFVAHCAGSAATTQYALCNITDIRNTTRRRQIVSKLMPATNASSASLAVSYKFDDLTQSNAWWNYTSYATQLYAANATDVFAMKPSEVYGVA</sequence>
<accession>S3CQ02</accession>
<feature type="signal peptide" evidence="1">
    <location>
        <begin position="1"/>
        <end position="17"/>
    </location>
</feature>
<evidence type="ECO:0000313" key="3">
    <source>
        <dbReference type="Proteomes" id="UP000016923"/>
    </source>
</evidence>
<feature type="chain" id="PRO_5004518995" evidence="1">
    <location>
        <begin position="18"/>
        <end position="158"/>
    </location>
</feature>
<dbReference type="eggNOG" id="ENOG502SW1Z">
    <property type="taxonomic scope" value="Eukaryota"/>
</dbReference>
<dbReference type="EMBL" id="KE148175">
    <property type="protein sequence ID" value="EPE02670.1"/>
    <property type="molecule type" value="Genomic_DNA"/>
</dbReference>
<protein>
    <submittedName>
        <fullName evidence="2">Uncharacterized protein</fullName>
    </submittedName>
</protein>
<evidence type="ECO:0000313" key="2">
    <source>
        <dbReference type="EMBL" id="EPE02670.1"/>
    </source>
</evidence>
<dbReference type="HOGENOM" id="CLU_113831_1_0_1"/>
<evidence type="ECO:0000256" key="1">
    <source>
        <dbReference type="SAM" id="SignalP"/>
    </source>
</evidence>
<name>S3CQ02_OPHP1</name>
<dbReference type="VEuPathDB" id="FungiDB:F503_04019"/>
<keyword evidence="3" id="KW-1185">Reference proteome</keyword>
<keyword evidence="1" id="KW-0732">Signal</keyword>